<comment type="similarity">
    <text evidence="1">Belongs to the LysR transcriptional regulatory family.</text>
</comment>
<keyword evidence="4" id="KW-0804">Transcription</keyword>
<evidence type="ECO:0000313" key="7">
    <source>
        <dbReference type="Proteomes" id="UP000615455"/>
    </source>
</evidence>
<evidence type="ECO:0000256" key="1">
    <source>
        <dbReference type="ARBA" id="ARBA00009437"/>
    </source>
</evidence>
<dbReference type="PANTHER" id="PTHR30126">
    <property type="entry name" value="HTH-TYPE TRANSCRIPTIONAL REGULATOR"/>
    <property type="match status" value="1"/>
</dbReference>
<organism evidence="6 7">
    <name type="scientific">Paenibacillus marchantiophytorum</name>
    <dbReference type="NCBI Taxonomy" id="1619310"/>
    <lineage>
        <taxon>Bacteria</taxon>
        <taxon>Bacillati</taxon>
        <taxon>Bacillota</taxon>
        <taxon>Bacilli</taxon>
        <taxon>Bacillales</taxon>
        <taxon>Paenibacillaceae</taxon>
        <taxon>Paenibacillus</taxon>
    </lineage>
</organism>
<gene>
    <name evidence="6" type="ORF">GCM10008018_24770</name>
</gene>
<feature type="domain" description="LysR substrate-binding" evidence="5">
    <location>
        <begin position="6"/>
        <end position="92"/>
    </location>
</feature>
<dbReference type="PANTHER" id="PTHR30126:SF40">
    <property type="entry name" value="HTH-TYPE TRANSCRIPTIONAL REGULATOR GLTR"/>
    <property type="match status" value="1"/>
</dbReference>
<proteinExistence type="inferred from homology"/>
<keyword evidence="2" id="KW-0805">Transcription regulation</keyword>
<evidence type="ECO:0000256" key="3">
    <source>
        <dbReference type="ARBA" id="ARBA00023125"/>
    </source>
</evidence>
<dbReference type="Proteomes" id="UP000615455">
    <property type="component" value="Unassembled WGS sequence"/>
</dbReference>
<evidence type="ECO:0000259" key="5">
    <source>
        <dbReference type="Pfam" id="PF03466"/>
    </source>
</evidence>
<dbReference type="SUPFAM" id="SSF53850">
    <property type="entry name" value="Periplasmic binding protein-like II"/>
    <property type="match status" value="1"/>
</dbReference>
<dbReference type="Gene3D" id="3.40.190.290">
    <property type="match status" value="1"/>
</dbReference>
<dbReference type="EMBL" id="BMHE01000010">
    <property type="protein sequence ID" value="GFZ78321.1"/>
    <property type="molecule type" value="Genomic_DNA"/>
</dbReference>
<reference evidence="7" key="1">
    <citation type="journal article" date="2019" name="Int. J. Syst. Evol. Microbiol.">
        <title>The Global Catalogue of Microorganisms (GCM) 10K type strain sequencing project: providing services to taxonomists for standard genome sequencing and annotation.</title>
        <authorList>
            <consortium name="The Broad Institute Genomics Platform"/>
            <consortium name="The Broad Institute Genome Sequencing Center for Infectious Disease"/>
            <person name="Wu L."/>
            <person name="Ma J."/>
        </authorList>
    </citation>
    <scope>NUCLEOTIDE SEQUENCE [LARGE SCALE GENOMIC DNA]</scope>
    <source>
        <strain evidence="7">CGMCC 1.15043</strain>
    </source>
</reference>
<protein>
    <recommendedName>
        <fullName evidence="5">LysR substrate-binding domain-containing protein</fullName>
    </recommendedName>
</protein>
<accession>A0ABQ1EM60</accession>
<name>A0ABQ1EM60_9BACL</name>
<sequence>MYQTMAAQFLADQGQSAFAAMEFESSAMIKQTLMVGMGLALMPLSIVTEELQTGKLKRVPQEKTIPLEHGLIYRAGKELSPAVNACKEHLISYFSGRELRVSG</sequence>
<evidence type="ECO:0000256" key="2">
    <source>
        <dbReference type="ARBA" id="ARBA00023015"/>
    </source>
</evidence>
<evidence type="ECO:0000256" key="4">
    <source>
        <dbReference type="ARBA" id="ARBA00023163"/>
    </source>
</evidence>
<dbReference type="InterPro" id="IPR005119">
    <property type="entry name" value="LysR_subst-bd"/>
</dbReference>
<keyword evidence="7" id="KW-1185">Reference proteome</keyword>
<dbReference type="Pfam" id="PF03466">
    <property type="entry name" value="LysR_substrate"/>
    <property type="match status" value="1"/>
</dbReference>
<evidence type="ECO:0000313" key="6">
    <source>
        <dbReference type="EMBL" id="GFZ78321.1"/>
    </source>
</evidence>
<comment type="caution">
    <text evidence="6">The sequence shown here is derived from an EMBL/GenBank/DDBJ whole genome shotgun (WGS) entry which is preliminary data.</text>
</comment>
<keyword evidence="3" id="KW-0238">DNA-binding</keyword>